<feature type="chain" id="PRO_5044885583" evidence="2">
    <location>
        <begin position="24"/>
        <end position="193"/>
    </location>
</feature>
<dbReference type="SUPFAM" id="SSF46579">
    <property type="entry name" value="Prefoldin"/>
    <property type="match status" value="1"/>
</dbReference>
<dbReference type="CDD" id="cd23158">
    <property type="entry name" value="Prefoldin_UXT"/>
    <property type="match status" value="1"/>
</dbReference>
<dbReference type="InterPro" id="IPR003994">
    <property type="entry name" value="UXT"/>
</dbReference>
<dbReference type="AlphaFoldDB" id="A0ABD1CNS8"/>
<gene>
    <name evidence="3" type="ORF">pipiens_004068</name>
</gene>
<keyword evidence="2" id="KW-0732">Signal</keyword>
<proteinExistence type="inferred from homology"/>
<keyword evidence="4" id="KW-1185">Reference proteome</keyword>
<dbReference type="Proteomes" id="UP001562425">
    <property type="component" value="Unassembled WGS sequence"/>
</dbReference>
<accession>A0ABD1CNS8</accession>
<feature type="signal peptide" evidence="2">
    <location>
        <begin position="1"/>
        <end position="23"/>
    </location>
</feature>
<dbReference type="EMBL" id="JBEHCU010010581">
    <property type="protein sequence ID" value="KAL1378023.1"/>
    <property type="molecule type" value="Genomic_DNA"/>
</dbReference>
<evidence type="ECO:0000256" key="1">
    <source>
        <dbReference type="ARBA" id="ARBA00007666"/>
    </source>
</evidence>
<dbReference type="Pfam" id="PF02996">
    <property type="entry name" value="Prefoldin"/>
    <property type="match status" value="1"/>
</dbReference>
<dbReference type="Gene3D" id="1.10.287.370">
    <property type="match status" value="1"/>
</dbReference>
<comment type="similarity">
    <text evidence="1">Belongs to the UXT family.</text>
</comment>
<dbReference type="InterPro" id="IPR004127">
    <property type="entry name" value="Prefoldin_subunit_alpha"/>
</dbReference>
<organism evidence="3 4">
    <name type="scientific">Culex pipiens pipiens</name>
    <name type="common">Northern house mosquito</name>
    <dbReference type="NCBI Taxonomy" id="38569"/>
    <lineage>
        <taxon>Eukaryota</taxon>
        <taxon>Metazoa</taxon>
        <taxon>Ecdysozoa</taxon>
        <taxon>Arthropoda</taxon>
        <taxon>Hexapoda</taxon>
        <taxon>Insecta</taxon>
        <taxon>Pterygota</taxon>
        <taxon>Neoptera</taxon>
        <taxon>Endopterygota</taxon>
        <taxon>Diptera</taxon>
        <taxon>Nematocera</taxon>
        <taxon>Culicoidea</taxon>
        <taxon>Culicidae</taxon>
        <taxon>Culicinae</taxon>
        <taxon>Culicini</taxon>
        <taxon>Culex</taxon>
        <taxon>Culex</taxon>
    </lineage>
</organism>
<dbReference type="PRINTS" id="PR01502">
    <property type="entry name" value="UXTPROTEIN"/>
</dbReference>
<reference evidence="3 4" key="1">
    <citation type="submission" date="2024-05" db="EMBL/GenBank/DDBJ databases">
        <title>Culex pipiens pipiens assembly and annotation.</title>
        <authorList>
            <person name="Alout H."/>
            <person name="Durand T."/>
        </authorList>
    </citation>
    <scope>NUCLEOTIDE SEQUENCE [LARGE SCALE GENOMIC DNA]</scope>
    <source>
        <strain evidence="3">HA-2024</strain>
        <tissue evidence="3">Whole body</tissue>
    </source>
</reference>
<dbReference type="InterPro" id="IPR009053">
    <property type="entry name" value="Prefoldin"/>
</dbReference>
<comment type="caution">
    <text evidence="3">The sequence shown here is derived from an EMBL/GenBank/DDBJ whole genome shotgun (WGS) entry which is preliminary data.</text>
</comment>
<evidence type="ECO:0000256" key="2">
    <source>
        <dbReference type="SAM" id="SignalP"/>
    </source>
</evidence>
<evidence type="ECO:0000313" key="3">
    <source>
        <dbReference type="EMBL" id="KAL1378023.1"/>
    </source>
</evidence>
<evidence type="ECO:0000313" key="4">
    <source>
        <dbReference type="Proteomes" id="UP001562425"/>
    </source>
</evidence>
<protein>
    <submittedName>
        <fullName evidence="3">Uncharacterized protein</fullName>
    </submittedName>
</protein>
<name>A0ABD1CNS8_CULPP</name>
<sequence length="193" mass="21974">MENSNRFVIFGLIFLLIAHLGASHTLHREKRQMYPNSMMATGMMPADDAVNERVSPANVETFINDCLREDLRTYEQQLCRVNAEIMEYVQLKNMVENIQDNAVDGFKTQVNIGGNFFMKAKADHVDRILVDIGLKHFLELTLEEALKFVHMKVKVLTKQADVIRDKSVETRANIKLALLVIGDQTSLHAGTER</sequence>